<name>A0A921GFK0_9ACTN</name>
<reference evidence="10" key="1">
    <citation type="journal article" date="2021" name="PeerJ">
        <title>Extensive microbial diversity within the chicken gut microbiome revealed by metagenomics and culture.</title>
        <authorList>
            <person name="Gilroy R."/>
            <person name="Ravi A."/>
            <person name="Getino M."/>
            <person name="Pursley I."/>
            <person name="Horton D.L."/>
            <person name="Alikhan N.F."/>
            <person name="Baker D."/>
            <person name="Gharbi K."/>
            <person name="Hall N."/>
            <person name="Watson M."/>
            <person name="Adriaenssens E.M."/>
            <person name="Foster-Nyarko E."/>
            <person name="Jarju S."/>
            <person name="Secka A."/>
            <person name="Antonio M."/>
            <person name="Oren A."/>
            <person name="Chaudhuri R.R."/>
            <person name="La Ragione R."/>
            <person name="Hildebrand F."/>
            <person name="Pallen M.J."/>
        </authorList>
    </citation>
    <scope>NUCLEOTIDE SEQUENCE</scope>
    <source>
        <strain evidence="10">CHK124-7917</strain>
    </source>
</reference>
<dbReference type="SMART" id="SM00220">
    <property type="entry name" value="S_TKc"/>
    <property type="match status" value="1"/>
</dbReference>
<dbReference type="AlphaFoldDB" id="A0A921GFK0"/>
<evidence type="ECO:0000256" key="5">
    <source>
        <dbReference type="ARBA" id="ARBA00022777"/>
    </source>
</evidence>
<dbReference type="Gene3D" id="1.10.510.10">
    <property type="entry name" value="Transferase(Phosphotransferase) domain 1"/>
    <property type="match status" value="1"/>
</dbReference>
<evidence type="ECO:0000313" key="10">
    <source>
        <dbReference type="EMBL" id="HJF45402.1"/>
    </source>
</evidence>
<comment type="caution">
    <text evidence="10">The sequence shown here is derived from an EMBL/GenBank/DDBJ whole genome shotgun (WGS) entry which is preliminary data.</text>
</comment>
<evidence type="ECO:0000256" key="1">
    <source>
        <dbReference type="ARBA" id="ARBA00012513"/>
    </source>
</evidence>
<feature type="region of interest" description="Disordered" evidence="7">
    <location>
        <begin position="308"/>
        <end position="345"/>
    </location>
</feature>
<proteinExistence type="predicted"/>
<protein>
    <recommendedName>
        <fullName evidence="1">non-specific serine/threonine protein kinase</fullName>
        <ecNumber evidence="1">2.7.11.1</ecNumber>
    </recommendedName>
</protein>
<dbReference type="GO" id="GO:0005524">
    <property type="term" value="F:ATP binding"/>
    <property type="evidence" value="ECO:0007669"/>
    <property type="project" value="UniProtKB-KW"/>
</dbReference>
<sequence length="536" mass="56746">MNDEQVMHAMGIDDAYHVERVLASGAGGTTELVTLDGSGPFVRKRIPAKLARRGVWASLVECDSARLPRVEATYEMPREFVVVCDYVPGENLEQLVAARGRLGEKDALQIVIQLCEAVGALHAHGIIHRDISPTNVIVAADGAHLIDLGIARFRVEGATRDTTQLGTYGFASPEQYGFAQTDARSDVYSLGRMLGYLLTGVMPAEGEKYEAALEDDSLISPDLRAVIQRASAMEPSARYQSAEAFAAAIGGEKDAAPDEAADSVEPPTFGPAPRRRNWVKALLAVMAAVAFVAAVAIIFAQTLGAGEKDAGAPVADEPAQSQPQQQPEDDAEDAGGASAAPVTDENPLEIVESGWSSDSAGYISYAFALRNNSGDSTIEYPTVTITGRADDGSVVFSQDQVLGVIYPGQTIWWAAPAGNGTAPDSVEFAVSEPDGHNASMATGEASTYSISNLSVVEDGFGSKSFTGEVTLEHEGDEVFDMGSVAILVVLRDEAGRVIYGGQAFVDRPAQGASRSFEVSCFNPPDYASYEVHALTW</sequence>
<dbReference type="InterPro" id="IPR011009">
    <property type="entry name" value="Kinase-like_dom_sf"/>
</dbReference>
<gene>
    <name evidence="10" type="ORF">K8U72_06410</name>
</gene>
<evidence type="ECO:0000256" key="7">
    <source>
        <dbReference type="SAM" id="MobiDB-lite"/>
    </source>
</evidence>
<keyword evidence="4" id="KW-0547">Nucleotide-binding</keyword>
<dbReference type="InterPro" id="IPR008266">
    <property type="entry name" value="Tyr_kinase_AS"/>
</dbReference>
<feature type="domain" description="Protein kinase" evidence="9">
    <location>
        <begin position="16"/>
        <end position="269"/>
    </location>
</feature>
<dbReference type="Proteomes" id="UP000697330">
    <property type="component" value="Unassembled WGS sequence"/>
</dbReference>
<dbReference type="PANTHER" id="PTHR43289:SF6">
    <property type="entry name" value="SERINE_THREONINE-PROTEIN KINASE NEKL-3"/>
    <property type="match status" value="1"/>
</dbReference>
<keyword evidence="8" id="KW-0472">Membrane</keyword>
<dbReference type="PROSITE" id="PS00109">
    <property type="entry name" value="PROTEIN_KINASE_TYR"/>
    <property type="match status" value="1"/>
</dbReference>
<dbReference type="InterPro" id="IPR000719">
    <property type="entry name" value="Prot_kinase_dom"/>
</dbReference>
<organism evidence="10 11">
    <name type="scientific">Thermophilibacter provencensis</name>
    <dbReference type="NCBI Taxonomy" id="1852386"/>
    <lineage>
        <taxon>Bacteria</taxon>
        <taxon>Bacillati</taxon>
        <taxon>Actinomycetota</taxon>
        <taxon>Coriobacteriia</taxon>
        <taxon>Coriobacteriales</taxon>
        <taxon>Atopobiaceae</taxon>
        <taxon>Thermophilibacter</taxon>
    </lineage>
</organism>
<keyword evidence="3" id="KW-0808">Transferase</keyword>
<keyword evidence="2 10" id="KW-0723">Serine/threonine-protein kinase</keyword>
<reference evidence="10" key="2">
    <citation type="submission" date="2021-09" db="EMBL/GenBank/DDBJ databases">
        <authorList>
            <person name="Gilroy R."/>
        </authorList>
    </citation>
    <scope>NUCLEOTIDE SEQUENCE</scope>
    <source>
        <strain evidence="10">CHK124-7917</strain>
    </source>
</reference>
<dbReference type="EC" id="2.7.11.1" evidence="1"/>
<dbReference type="EMBL" id="DYWQ01000094">
    <property type="protein sequence ID" value="HJF45402.1"/>
    <property type="molecule type" value="Genomic_DNA"/>
</dbReference>
<dbReference type="CDD" id="cd14014">
    <property type="entry name" value="STKc_PknB_like"/>
    <property type="match status" value="1"/>
</dbReference>
<evidence type="ECO:0000256" key="2">
    <source>
        <dbReference type="ARBA" id="ARBA00022527"/>
    </source>
</evidence>
<evidence type="ECO:0000256" key="4">
    <source>
        <dbReference type="ARBA" id="ARBA00022741"/>
    </source>
</evidence>
<keyword evidence="8" id="KW-0812">Transmembrane</keyword>
<dbReference type="PANTHER" id="PTHR43289">
    <property type="entry name" value="MITOGEN-ACTIVATED PROTEIN KINASE KINASE KINASE 20-RELATED"/>
    <property type="match status" value="1"/>
</dbReference>
<keyword evidence="5 10" id="KW-0418">Kinase</keyword>
<evidence type="ECO:0000313" key="11">
    <source>
        <dbReference type="Proteomes" id="UP000697330"/>
    </source>
</evidence>
<feature type="transmembrane region" description="Helical" evidence="8">
    <location>
        <begin position="281"/>
        <end position="300"/>
    </location>
</feature>
<dbReference type="GO" id="GO:0004674">
    <property type="term" value="F:protein serine/threonine kinase activity"/>
    <property type="evidence" value="ECO:0007669"/>
    <property type="project" value="UniProtKB-KW"/>
</dbReference>
<keyword evidence="8" id="KW-1133">Transmembrane helix</keyword>
<dbReference type="PROSITE" id="PS50011">
    <property type="entry name" value="PROTEIN_KINASE_DOM"/>
    <property type="match status" value="1"/>
</dbReference>
<accession>A0A921GFK0</accession>
<feature type="compositionally biased region" description="Low complexity" evidence="7">
    <location>
        <begin position="315"/>
        <end position="326"/>
    </location>
</feature>
<dbReference type="RefSeq" id="WP_274959178.1">
    <property type="nucleotide sequence ID" value="NZ_DYWQ01000094.1"/>
</dbReference>
<keyword evidence="6" id="KW-0067">ATP-binding</keyword>
<dbReference type="Pfam" id="PF00069">
    <property type="entry name" value="Pkinase"/>
    <property type="match status" value="1"/>
</dbReference>
<dbReference type="SUPFAM" id="SSF56112">
    <property type="entry name" value="Protein kinase-like (PK-like)"/>
    <property type="match status" value="1"/>
</dbReference>
<evidence type="ECO:0000256" key="6">
    <source>
        <dbReference type="ARBA" id="ARBA00022840"/>
    </source>
</evidence>
<feature type="region of interest" description="Disordered" evidence="7">
    <location>
        <begin position="250"/>
        <end position="271"/>
    </location>
</feature>
<evidence type="ECO:0000256" key="8">
    <source>
        <dbReference type="SAM" id="Phobius"/>
    </source>
</evidence>
<evidence type="ECO:0000259" key="9">
    <source>
        <dbReference type="PROSITE" id="PS50011"/>
    </source>
</evidence>
<evidence type="ECO:0000256" key="3">
    <source>
        <dbReference type="ARBA" id="ARBA00022679"/>
    </source>
</evidence>